<accession>A0ABS1LRL8</accession>
<dbReference type="Proteomes" id="UP000675409">
    <property type="component" value="Unassembled WGS sequence"/>
</dbReference>
<dbReference type="EMBL" id="JABBYC010000070">
    <property type="protein sequence ID" value="MBL0888658.1"/>
    <property type="molecule type" value="Genomic_DNA"/>
</dbReference>
<keyword evidence="3" id="KW-1185">Reference proteome</keyword>
<dbReference type="RefSeq" id="WP_201850999.1">
    <property type="nucleotide sequence ID" value="NZ_JABBYC010000070.1"/>
</dbReference>
<feature type="transmembrane region" description="Helical" evidence="1">
    <location>
        <begin position="84"/>
        <end position="102"/>
    </location>
</feature>
<proteinExistence type="predicted"/>
<organism evidence="2 3">
    <name type="scientific">Myceligenerans indicum</name>
    <dbReference type="NCBI Taxonomy" id="2593663"/>
    <lineage>
        <taxon>Bacteria</taxon>
        <taxon>Bacillati</taxon>
        <taxon>Actinomycetota</taxon>
        <taxon>Actinomycetes</taxon>
        <taxon>Micrococcales</taxon>
        <taxon>Promicromonosporaceae</taxon>
        <taxon>Myceligenerans</taxon>
    </lineage>
</organism>
<evidence type="ECO:0000313" key="3">
    <source>
        <dbReference type="Proteomes" id="UP000675409"/>
    </source>
</evidence>
<feature type="transmembrane region" description="Helical" evidence="1">
    <location>
        <begin position="221"/>
        <end position="242"/>
    </location>
</feature>
<gene>
    <name evidence="2" type="ORF">HGK34_20650</name>
</gene>
<feature type="transmembrane region" description="Helical" evidence="1">
    <location>
        <begin position="30"/>
        <end position="48"/>
    </location>
</feature>
<keyword evidence="1" id="KW-0812">Transmembrane</keyword>
<evidence type="ECO:0000256" key="1">
    <source>
        <dbReference type="SAM" id="Phobius"/>
    </source>
</evidence>
<evidence type="ECO:0000313" key="2">
    <source>
        <dbReference type="EMBL" id="MBL0888658.1"/>
    </source>
</evidence>
<feature type="transmembrane region" description="Helical" evidence="1">
    <location>
        <begin position="173"/>
        <end position="193"/>
    </location>
</feature>
<keyword evidence="1" id="KW-0472">Membrane</keyword>
<keyword evidence="1" id="KW-1133">Transmembrane helix</keyword>
<feature type="transmembrane region" description="Helical" evidence="1">
    <location>
        <begin position="54"/>
        <end position="72"/>
    </location>
</feature>
<sequence length="251" mass="25717">MAVLGAFLGALGVSDLFRASNDDTSRRRRIGVLVIGLVALALLLATGGRNGRDWLLALPLAMALAAWTLGSAEALATRTRRAPRLAAFAGLFVGVALCLLVADDGTSPWPPLFPGPLTSIPYDRTVLVLGVALAQLATANIIVRLTLEAVGVPTAPGEQRLKSGRVLGSMERLFILGLGMTGAFAAAAAVVAAKGLLRYPDVKADHKAATTGVRPNPVSEYFLIGSFASWLVAVAGLALVGLDTAIAAGAG</sequence>
<comment type="caution">
    <text evidence="2">The sequence shown here is derived from an EMBL/GenBank/DDBJ whole genome shotgun (WGS) entry which is preliminary data.</text>
</comment>
<reference evidence="2 3" key="1">
    <citation type="journal article" date="2021" name="Arch. Microbiol.">
        <title>Myceligenerans indicum sp. nov., an actinobacterium isolated from mangrove sediment of Sundarbans, India.</title>
        <authorList>
            <person name="Asha K."/>
            <person name="Bhadury P."/>
        </authorList>
    </citation>
    <scope>NUCLEOTIDE SEQUENCE [LARGE SCALE GENOMIC DNA]</scope>
    <source>
        <strain evidence="2 3">I2</strain>
    </source>
</reference>
<name>A0ABS1LRL8_9MICO</name>
<protein>
    <submittedName>
        <fullName evidence="2">Uncharacterized protein</fullName>
    </submittedName>
</protein>